<keyword evidence="1" id="KW-0732">Signal</keyword>
<name>A0A1M5FQ58_9BACT</name>
<proteinExistence type="predicted"/>
<dbReference type="Proteomes" id="UP000184480">
    <property type="component" value="Unassembled WGS sequence"/>
</dbReference>
<organism evidence="2 3">
    <name type="scientific">Dysgonomonas macrotermitis</name>
    <dbReference type="NCBI Taxonomy" id="1346286"/>
    <lineage>
        <taxon>Bacteria</taxon>
        <taxon>Pseudomonadati</taxon>
        <taxon>Bacteroidota</taxon>
        <taxon>Bacteroidia</taxon>
        <taxon>Bacteroidales</taxon>
        <taxon>Dysgonomonadaceae</taxon>
        <taxon>Dysgonomonas</taxon>
    </lineage>
</organism>
<feature type="chain" id="PRO_5013268417" evidence="1">
    <location>
        <begin position="20"/>
        <end position="175"/>
    </location>
</feature>
<protein>
    <submittedName>
        <fullName evidence="2">Uncharacterized protein</fullName>
    </submittedName>
</protein>
<gene>
    <name evidence="2" type="ORF">SAMN05444362_11275</name>
</gene>
<accession>A0A1M5FQ58</accession>
<dbReference type="EMBL" id="FQUC01000012">
    <property type="protein sequence ID" value="SHF93633.1"/>
    <property type="molecule type" value="Genomic_DNA"/>
</dbReference>
<feature type="signal peptide" evidence="1">
    <location>
        <begin position="1"/>
        <end position="19"/>
    </location>
</feature>
<evidence type="ECO:0000313" key="3">
    <source>
        <dbReference type="Proteomes" id="UP000184480"/>
    </source>
</evidence>
<dbReference type="STRING" id="1346286.SAMN05444362_11275"/>
<evidence type="ECO:0000256" key="1">
    <source>
        <dbReference type="SAM" id="SignalP"/>
    </source>
</evidence>
<reference evidence="3" key="1">
    <citation type="submission" date="2016-11" db="EMBL/GenBank/DDBJ databases">
        <authorList>
            <person name="Varghese N."/>
            <person name="Submissions S."/>
        </authorList>
    </citation>
    <scope>NUCLEOTIDE SEQUENCE [LARGE SCALE GENOMIC DNA]</scope>
    <source>
        <strain evidence="3">DSM 27370</strain>
    </source>
</reference>
<dbReference type="RefSeq" id="WP_139262072.1">
    <property type="nucleotide sequence ID" value="NZ_BBXL01000011.1"/>
</dbReference>
<keyword evidence="3" id="KW-1185">Reference proteome</keyword>
<dbReference type="AlphaFoldDB" id="A0A1M5FQ58"/>
<sequence>MKRFVLLTMMLFAFGIVSKTQTSITLTISKEIKNNETYLKVSLNNNNASEIIVFNGAQWPGNMGEYLKSPLSYYTFIGNPKESTQKESRIIVITKETDPKDIEKGMMYVPIPAKSSKIESYQLFGVDYGPTRAFSVSVKDKAIIKKVQVKANINYFDMQTQKKYSLELTSNIITL</sequence>
<evidence type="ECO:0000313" key="2">
    <source>
        <dbReference type="EMBL" id="SHF93633.1"/>
    </source>
</evidence>